<dbReference type="OrthoDB" id="8117402at2759"/>
<feature type="compositionally biased region" description="Basic residues" evidence="8">
    <location>
        <begin position="35"/>
        <end position="46"/>
    </location>
</feature>
<evidence type="ECO:0000256" key="5">
    <source>
        <dbReference type="ARBA" id="ARBA00022833"/>
    </source>
</evidence>
<dbReference type="GO" id="GO:0006351">
    <property type="term" value="P:DNA-templated transcription"/>
    <property type="evidence" value="ECO:0007669"/>
    <property type="project" value="InterPro"/>
</dbReference>
<dbReference type="GO" id="GO:0000785">
    <property type="term" value="C:chromatin"/>
    <property type="evidence" value="ECO:0007669"/>
    <property type="project" value="TreeGrafter"/>
</dbReference>
<dbReference type="SUPFAM" id="SSF57667">
    <property type="entry name" value="beta-beta-alpha zinc fingers"/>
    <property type="match status" value="1"/>
</dbReference>
<evidence type="ECO:0000313" key="10">
    <source>
        <dbReference type="EMBL" id="KUI74443.1"/>
    </source>
</evidence>
<evidence type="ECO:0000313" key="11">
    <source>
        <dbReference type="Proteomes" id="UP000078559"/>
    </source>
</evidence>
<evidence type="ECO:0000256" key="8">
    <source>
        <dbReference type="SAM" id="MobiDB-lite"/>
    </source>
</evidence>
<keyword evidence="2" id="KW-0479">Metal-binding</keyword>
<comment type="subcellular location">
    <subcellularLocation>
        <location evidence="1">Nucleus</location>
    </subcellularLocation>
</comment>
<dbReference type="PROSITE" id="PS00028">
    <property type="entry name" value="ZINC_FINGER_C2H2_1"/>
    <property type="match status" value="2"/>
</dbReference>
<dbReference type="CDD" id="cd12148">
    <property type="entry name" value="fungal_TF_MHR"/>
    <property type="match status" value="1"/>
</dbReference>
<protein>
    <recommendedName>
        <fullName evidence="9">C2H2-type domain-containing protein</fullName>
    </recommendedName>
</protein>
<dbReference type="Pfam" id="PF04082">
    <property type="entry name" value="Fungal_trans"/>
    <property type="match status" value="1"/>
</dbReference>
<feature type="domain" description="C2H2-type" evidence="9">
    <location>
        <begin position="19"/>
        <end position="46"/>
    </location>
</feature>
<keyword evidence="4 7" id="KW-0863">Zinc-finger</keyword>
<accession>A0A194WE46</accession>
<feature type="region of interest" description="Disordered" evidence="8">
    <location>
        <begin position="35"/>
        <end position="54"/>
    </location>
</feature>
<evidence type="ECO:0000256" key="7">
    <source>
        <dbReference type="PROSITE-ProRule" id="PRU00042"/>
    </source>
</evidence>
<dbReference type="PANTHER" id="PTHR40626">
    <property type="entry name" value="MIP31509P"/>
    <property type="match status" value="1"/>
</dbReference>
<evidence type="ECO:0000256" key="1">
    <source>
        <dbReference type="ARBA" id="ARBA00004123"/>
    </source>
</evidence>
<name>A0A194WE46_CYTMA</name>
<keyword evidence="11" id="KW-1185">Reference proteome</keyword>
<dbReference type="EMBL" id="CM003109">
    <property type="protein sequence ID" value="KUI74443.1"/>
    <property type="molecule type" value="Genomic_DNA"/>
</dbReference>
<dbReference type="SMART" id="SM00355">
    <property type="entry name" value="ZnF_C2H2"/>
    <property type="match status" value="2"/>
</dbReference>
<dbReference type="PANTHER" id="PTHR40626:SF11">
    <property type="entry name" value="ZINC FINGER PROTEIN YPR022C"/>
    <property type="match status" value="1"/>
</dbReference>
<keyword evidence="3" id="KW-0677">Repeat</keyword>
<dbReference type="Gene3D" id="3.30.160.60">
    <property type="entry name" value="Classic Zinc Finger"/>
    <property type="match status" value="1"/>
</dbReference>
<proteinExistence type="predicted"/>
<dbReference type="GO" id="GO:0008270">
    <property type="term" value="F:zinc ion binding"/>
    <property type="evidence" value="ECO:0007669"/>
    <property type="project" value="UniProtKB-KW"/>
</dbReference>
<dbReference type="InterPro" id="IPR013087">
    <property type="entry name" value="Znf_C2H2_type"/>
</dbReference>
<dbReference type="InterPro" id="IPR036236">
    <property type="entry name" value="Znf_C2H2_sf"/>
</dbReference>
<dbReference type="GO" id="GO:0005634">
    <property type="term" value="C:nucleus"/>
    <property type="evidence" value="ECO:0007669"/>
    <property type="project" value="UniProtKB-SubCell"/>
</dbReference>
<gene>
    <name evidence="10" type="ORF">VM1G_10063</name>
</gene>
<keyword evidence="5" id="KW-0862">Zinc</keyword>
<dbReference type="AlphaFoldDB" id="A0A194WE46"/>
<evidence type="ECO:0000256" key="3">
    <source>
        <dbReference type="ARBA" id="ARBA00022737"/>
    </source>
</evidence>
<dbReference type="InterPro" id="IPR051059">
    <property type="entry name" value="VerF-like"/>
</dbReference>
<dbReference type="PROSITE" id="PS50157">
    <property type="entry name" value="ZINC_FINGER_C2H2_2"/>
    <property type="match status" value="1"/>
</dbReference>
<dbReference type="Proteomes" id="UP000078559">
    <property type="component" value="Chromosome 12"/>
</dbReference>
<dbReference type="InterPro" id="IPR007219">
    <property type="entry name" value="XnlR_reg_dom"/>
</dbReference>
<sequence length="639" mass="69913">MSMSVSTNIERGALSLQPYQCPICHSRFTRHENLKRHAALHSRSRSNSRSGGGSLPCHLCPATFSRPDLRKRHMRRKHPEHGNSNGNDNNIGMAHSVITESKSLAASFSADTMSGSSPAEAFEPASLLDNIISYQQAFPEVSSADSSIGAGFSPGHNPVMLMRDLPSPLYFGPSLTTSFDFGLPQLQLHGDWMPTTAQTDEGCRLYFTHVAYYVPVLHRPTFDPRNPPARHLLLAILCLAYQYSEDPDCSYEAGSGDKLSLRCFQSARAILTALEEDLINGPVSKDTATEKVAVVQSYLLLQIYTMLYMCCNSSDSANGLPMHSKMISLTRAGGLMQPLPVEVGSAAPKDLESLWRQFAKNESHKRTLFAVHQIDALWYQLLSVPRSISHLEIKHDLPCPEDYWTAPSSTEWAHRQLLTAGYSSGAGTGTVQYAVAVRRLLSPPDPELISLPAFDAYGAINIAQFLISSAREISGWSTMTGTLSMERLEPLKSSLVALKPSIHPQPETAKATHAALTYEATWEMATIEMQLWSPLHTEGIVGGDIDALLSQSTHAAAAAAAAPNMLLYEPDTAQAIQPHVDWFLHYLEAALSPDLEAPWIPLYAYKAFLIAWQLLQGGISGAMRVSFDDDSGGKSVGLY</sequence>
<dbReference type="GO" id="GO:0000978">
    <property type="term" value="F:RNA polymerase II cis-regulatory region sequence-specific DNA binding"/>
    <property type="evidence" value="ECO:0007669"/>
    <property type="project" value="InterPro"/>
</dbReference>
<reference evidence="10" key="1">
    <citation type="submission" date="2014-12" db="EMBL/GenBank/DDBJ databases">
        <title>Genome Sequence of Valsa Canker Pathogens Uncovers a Specific Adaption of Colonization on Woody Bark.</title>
        <authorList>
            <person name="Yin Z."/>
            <person name="Liu H."/>
            <person name="Gao X."/>
            <person name="Li Z."/>
            <person name="Song N."/>
            <person name="Ke X."/>
            <person name="Dai Q."/>
            <person name="Wu Y."/>
            <person name="Sun Y."/>
            <person name="Xu J.-R."/>
            <person name="Kang Z.K."/>
            <person name="Wang L."/>
            <person name="Huang L."/>
        </authorList>
    </citation>
    <scope>NUCLEOTIDE SEQUENCE [LARGE SCALE GENOMIC DNA]</scope>
    <source>
        <strain evidence="10">03-8</strain>
    </source>
</reference>
<evidence type="ECO:0000256" key="4">
    <source>
        <dbReference type="ARBA" id="ARBA00022771"/>
    </source>
</evidence>
<evidence type="ECO:0000256" key="6">
    <source>
        <dbReference type="ARBA" id="ARBA00023242"/>
    </source>
</evidence>
<dbReference type="Pfam" id="PF00096">
    <property type="entry name" value="zf-C2H2"/>
    <property type="match status" value="2"/>
</dbReference>
<keyword evidence="6" id="KW-0539">Nucleus</keyword>
<evidence type="ECO:0000256" key="2">
    <source>
        <dbReference type="ARBA" id="ARBA00022723"/>
    </source>
</evidence>
<dbReference type="GO" id="GO:0000981">
    <property type="term" value="F:DNA-binding transcription factor activity, RNA polymerase II-specific"/>
    <property type="evidence" value="ECO:0007669"/>
    <property type="project" value="InterPro"/>
</dbReference>
<evidence type="ECO:0000259" key="9">
    <source>
        <dbReference type="PROSITE" id="PS50157"/>
    </source>
</evidence>
<organism evidence="10 11">
    <name type="scientific">Cytospora mali</name>
    <name type="common">Apple Valsa canker fungus</name>
    <name type="synonym">Valsa mali</name>
    <dbReference type="NCBI Taxonomy" id="578113"/>
    <lineage>
        <taxon>Eukaryota</taxon>
        <taxon>Fungi</taxon>
        <taxon>Dikarya</taxon>
        <taxon>Ascomycota</taxon>
        <taxon>Pezizomycotina</taxon>
        <taxon>Sordariomycetes</taxon>
        <taxon>Sordariomycetidae</taxon>
        <taxon>Diaporthales</taxon>
        <taxon>Cytosporaceae</taxon>
        <taxon>Cytospora</taxon>
    </lineage>
</organism>